<evidence type="ECO:0000256" key="2">
    <source>
        <dbReference type="ARBA" id="ARBA00022723"/>
    </source>
</evidence>
<evidence type="ECO:0000256" key="5">
    <source>
        <dbReference type="RuleBase" id="RU000461"/>
    </source>
</evidence>
<dbReference type="InParanoid" id="A0A2G5CG89"/>
<sequence length="516" mass="58904">MNQFLQWTEQQSHLILLYFVLFFLFLLSVIRFNKPETNKYKLPPSPFKLPIIGNLHQLHGSPHRAFQSLAQKHGPIILLHLGKIPTLLVSSVDIAQEVMKTNDHVFSSRPETDFPKRLLYGKDIAFAPYGEYWREVRKICVLQLLSAKKVQSFRFIREEEINLMVDEIKKSPLSTSVNLSELFVSLTYNIICRVALGRKYDEGQGGRKFKAIFKEFMYLLGVSNMADLIPSLSWVNHLNGINARVEKNFRDIDTFLCEVVEENIEKQRRIGGDGSSEHEAENFVDVMLGIEKDTSIGTPLARDNTKAIILDMFAAGTDTSSVVLEWAMSELIRNPKIMEEVQKEVRDIAGGKPILNENDIEEMHYLKSVIKETLRLHPPLPLLVPRESMEKVQILGYDIPAKTTVMINAFAIGRDPLWWDDPEKFWPKRFVNGGSASIDFKGLDFKFIPFGGGRRGCPGIVFAISILELSLANLLNIFDWELPKDMDGKDLDMHESSGITVHRKNDLLLTAKPHYY</sequence>
<gene>
    <name evidence="7" type="ORF">AQUCO_05600021v1</name>
</gene>
<comment type="similarity">
    <text evidence="1 5">Belongs to the cytochrome P450 family.</text>
</comment>
<dbReference type="CDD" id="cd11072">
    <property type="entry name" value="CYP71-like"/>
    <property type="match status" value="1"/>
</dbReference>
<proteinExistence type="inferred from homology"/>
<dbReference type="PANTHER" id="PTHR47955:SF15">
    <property type="entry name" value="CYTOCHROME P450 71A2-LIKE"/>
    <property type="match status" value="1"/>
</dbReference>
<dbReference type="EMBL" id="KZ305073">
    <property type="protein sequence ID" value="PIA30304.1"/>
    <property type="molecule type" value="Genomic_DNA"/>
</dbReference>
<keyword evidence="6" id="KW-0812">Transmembrane</keyword>
<protein>
    <recommendedName>
        <fullName evidence="9">Cytochrome P450</fullName>
    </recommendedName>
</protein>
<keyword evidence="5" id="KW-0560">Oxidoreductase</keyword>
<dbReference type="PANTHER" id="PTHR47955">
    <property type="entry name" value="CYTOCHROME P450 FAMILY 71 PROTEIN"/>
    <property type="match status" value="1"/>
</dbReference>
<dbReference type="PRINTS" id="PR00385">
    <property type="entry name" value="P450"/>
</dbReference>
<evidence type="ECO:0000256" key="6">
    <source>
        <dbReference type="SAM" id="Phobius"/>
    </source>
</evidence>
<dbReference type="SUPFAM" id="SSF48264">
    <property type="entry name" value="Cytochrome P450"/>
    <property type="match status" value="1"/>
</dbReference>
<comment type="cofactor">
    <cofactor evidence="4">
        <name>heme</name>
        <dbReference type="ChEBI" id="CHEBI:30413"/>
    </cofactor>
</comment>
<dbReference type="Gene3D" id="1.10.630.10">
    <property type="entry name" value="Cytochrome P450"/>
    <property type="match status" value="1"/>
</dbReference>
<evidence type="ECO:0000256" key="4">
    <source>
        <dbReference type="PIRSR" id="PIRSR602401-1"/>
    </source>
</evidence>
<evidence type="ECO:0008006" key="9">
    <source>
        <dbReference type="Google" id="ProtNLM"/>
    </source>
</evidence>
<dbReference type="FunCoup" id="A0A2G5CG89">
    <property type="interactions" value="632"/>
</dbReference>
<dbReference type="GO" id="GO:0044550">
    <property type="term" value="P:secondary metabolite biosynthetic process"/>
    <property type="evidence" value="ECO:0007669"/>
    <property type="project" value="UniProtKB-ARBA"/>
</dbReference>
<dbReference type="STRING" id="218851.A0A2G5CG89"/>
<dbReference type="OrthoDB" id="1470350at2759"/>
<keyword evidence="6" id="KW-1133">Transmembrane helix</keyword>
<keyword evidence="5" id="KW-0503">Monooxygenase</keyword>
<dbReference type="GO" id="GO:0004497">
    <property type="term" value="F:monooxygenase activity"/>
    <property type="evidence" value="ECO:0007669"/>
    <property type="project" value="UniProtKB-KW"/>
</dbReference>
<dbReference type="AlphaFoldDB" id="A0A2G5CG89"/>
<organism evidence="7 8">
    <name type="scientific">Aquilegia coerulea</name>
    <name type="common">Rocky mountain columbine</name>
    <dbReference type="NCBI Taxonomy" id="218851"/>
    <lineage>
        <taxon>Eukaryota</taxon>
        <taxon>Viridiplantae</taxon>
        <taxon>Streptophyta</taxon>
        <taxon>Embryophyta</taxon>
        <taxon>Tracheophyta</taxon>
        <taxon>Spermatophyta</taxon>
        <taxon>Magnoliopsida</taxon>
        <taxon>Ranunculales</taxon>
        <taxon>Ranunculaceae</taxon>
        <taxon>Thalictroideae</taxon>
        <taxon>Aquilegia</taxon>
    </lineage>
</organism>
<dbReference type="Proteomes" id="UP000230069">
    <property type="component" value="Unassembled WGS sequence"/>
</dbReference>
<feature type="binding site" description="axial binding residue" evidence="4">
    <location>
        <position position="457"/>
    </location>
    <ligand>
        <name>heme</name>
        <dbReference type="ChEBI" id="CHEBI:30413"/>
    </ligand>
    <ligandPart>
        <name>Fe</name>
        <dbReference type="ChEBI" id="CHEBI:18248"/>
    </ligandPart>
</feature>
<dbReference type="GO" id="GO:0016705">
    <property type="term" value="F:oxidoreductase activity, acting on paired donors, with incorporation or reduction of molecular oxygen"/>
    <property type="evidence" value="ECO:0007669"/>
    <property type="project" value="InterPro"/>
</dbReference>
<keyword evidence="4 5" id="KW-0349">Heme</keyword>
<evidence type="ECO:0000313" key="8">
    <source>
        <dbReference type="Proteomes" id="UP000230069"/>
    </source>
</evidence>
<keyword evidence="6" id="KW-0472">Membrane</keyword>
<evidence type="ECO:0000256" key="3">
    <source>
        <dbReference type="ARBA" id="ARBA00023004"/>
    </source>
</evidence>
<name>A0A2G5CG89_AQUCA</name>
<dbReference type="PRINTS" id="PR00463">
    <property type="entry name" value="EP450I"/>
</dbReference>
<feature type="transmembrane region" description="Helical" evidence="6">
    <location>
        <begin position="12"/>
        <end position="32"/>
    </location>
</feature>
<dbReference type="InterPro" id="IPR036396">
    <property type="entry name" value="Cyt_P450_sf"/>
</dbReference>
<accession>A0A2G5CG89</accession>
<dbReference type="FunFam" id="1.10.630.10:FF:000011">
    <property type="entry name" value="Cytochrome P450 83B1"/>
    <property type="match status" value="1"/>
</dbReference>
<dbReference type="GO" id="GO:0020037">
    <property type="term" value="F:heme binding"/>
    <property type="evidence" value="ECO:0007669"/>
    <property type="project" value="InterPro"/>
</dbReference>
<dbReference type="InterPro" id="IPR017972">
    <property type="entry name" value="Cyt_P450_CS"/>
</dbReference>
<dbReference type="InterPro" id="IPR002401">
    <property type="entry name" value="Cyt_P450_E_grp-I"/>
</dbReference>
<dbReference type="PROSITE" id="PS00086">
    <property type="entry name" value="CYTOCHROME_P450"/>
    <property type="match status" value="1"/>
</dbReference>
<dbReference type="InterPro" id="IPR001128">
    <property type="entry name" value="Cyt_P450"/>
</dbReference>
<evidence type="ECO:0000256" key="1">
    <source>
        <dbReference type="ARBA" id="ARBA00010617"/>
    </source>
</evidence>
<reference evidence="7 8" key="1">
    <citation type="submission" date="2017-09" db="EMBL/GenBank/DDBJ databases">
        <title>WGS assembly of Aquilegia coerulea Goldsmith.</title>
        <authorList>
            <person name="Hodges S."/>
            <person name="Kramer E."/>
            <person name="Nordborg M."/>
            <person name="Tomkins J."/>
            <person name="Borevitz J."/>
            <person name="Derieg N."/>
            <person name="Yan J."/>
            <person name="Mihaltcheva S."/>
            <person name="Hayes R.D."/>
            <person name="Rokhsar D."/>
        </authorList>
    </citation>
    <scope>NUCLEOTIDE SEQUENCE [LARGE SCALE GENOMIC DNA]</scope>
    <source>
        <strain evidence="8">cv. Goldsmith</strain>
    </source>
</reference>
<evidence type="ECO:0000313" key="7">
    <source>
        <dbReference type="EMBL" id="PIA30304.1"/>
    </source>
</evidence>
<dbReference type="Pfam" id="PF00067">
    <property type="entry name" value="p450"/>
    <property type="match status" value="1"/>
</dbReference>
<keyword evidence="8" id="KW-1185">Reference proteome</keyword>
<keyword evidence="3 4" id="KW-0408">Iron</keyword>
<dbReference type="GO" id="GO:0005506">
    <property type="term" value="F:iron ion binding"/>
    <property type="evidence" value="ECO:0007669"/>
    <property type="project" value="InterPro"/>
</dbReference>
<keyword evidence="2 4" id="KW-0479">Metal-binding</keyword>